<dbReference type="AlphaFoldDB" id="A0A9E2BIH6"/>
<proteinExistence type="predicted"/>
<dbReference type="Pfam" id="PF13585">
    <property type="entry name" value="CHU_C"/>
    <property type="match status" value="1"/>
</dbReference>
<reference evidence="1 2" key="1">
    <citation type="journal article" date="2021" name="bioRxiv">
        <title>Unique metabolic strategies in Hadean analogues reveal hints for primordial physiology.</title>
        <authorList>
            <person name="Nobu M.K."/>
            <person name="Nakai R."/>
            <person name="Tamazawa S."/>
            <person name="Mori H."/>
            <person name="Toyoda A."/>
            <person name="Ijiri A."/>
            <person name="Suzuki S."/>
            <person name="Kurokawa K."/>
            <person name="Kamagata Y."/>
            <person name="Tamaki H."/>
        </authorList>
    </citation>
    <scope>NUCLEOTIDE SEQUENCE [LARGE SCALE GENOMIC DNA]</scope>
    <source>
        <strain evidence="1">BS525</strain>
    </source>
</reference>
<organism evidence="1 2">
    <name type="scientific">Psychracetigena formicireducens</name>
    <dbReference type="NCBI Taxonomy" id="2986056"/>
    <lineage>
        <taxon>Bacteria</taxon>
        <taxon>Bacillati</taxon>
        <taxon>Candidatus Lithacetigenota</taxon>
        <taxon>Candidatus Psychracetigena</taxon>
    </lineage>
</organism>
<comment type="caution">
    <text evidence="1">The sequence shown here is derived from an EMBL/GenBank/DDBJ whole genome shotgun (WGS) entry which is preliminary data.</text>
</comment>
<evidence type="ECO:0000313" key="1">
    <source>
        <dbReference type="EMBL" id="MBT9146163.1"/>
    </source>
</evidence>
<name>A0A9E2BIH6_PSYF1</name>
<evidence type="ECO:0008006" key="3">
    <source>
        <dbReference type="Google" id="ProtNLM"/>
    </source>
</evidence>
<evidence type="ECO:0000313" key="2">
    <source>
        <dbReference type="Proteomes" id="UP000811545"/>
    </source>
</evidence>
<sequence>MRVFNRWGTLVYENNDYKNDWRGEVNRGLRDNVALVPDGAYFLVITLNDTNEQISKFLTIKR</sequence>
<protein>
    <recommendedName>
        <fullName evidence="3">Gliding motility-associated C-terminal domain-containing protein</fullName>
    </recommendedName>
</protein>
<dbReference type="Proteomes" id="UP000811545">
    <property type="component" value="Unassembled WGS sequence"/>
</dbReference>
<gene>
    <name evidence="1" type="ORF">DDT42_02045</name>
</gene>
<accession>A0A9E2BIH6</accession>
<dbReference type="EMBL" id="QLTW01000354">
    <property type="protein sequence ID" value="MBT9146163.1"/>
    <property type="molecule type" value="Genomic_DNA"/>
</dbReference>